<protein>
    <recommendedName>
        <fullName evidence="4">HNH endonuclease</fullName>
    </recommendedName>
</protein>
<gene>
    <name evidence="2" type="ORF">GCM10023351_18540</name>
</gene>
<accession>A0ABP9A5C9</accession>
<evidence type="ECO:0000313" key="3">
    <source>
        <dbReference type="Proteomes" id="UP001501645"/>
    </source>
</evidence>
<dbReference type="EMBL" id="BAABKO010000003">
    <property type="protein sequence ID" value="GAA4774427.1"/>
    <property type="molecule type" value="Genomic_DNA"/>
</dbReference>
<name>A0ABP9A5C9_9MICO</name>
<organism evidence="2 3">
    <name type="scientific">Microbacterium gilvum</name>
    <dbReference type="NCBI Taxonomy" id="1336204"/>
    <lineage>
        <taxon>Bacteria</taxon>
        <taxon>Bacillati</taxon>
        <taxon>Actinomycetota</taxon>
        <taxon>Actinomycetes</taxon>
        <taxon>Micrococcales</taxon>
        <taxon>Microbacteriaceae</taxon>
        <taxon>Microbacterium</taxon>
    </lineage>
</organism>
<sequence length="121" mass="13282">MTGFTVKTRKAVIERDHGLCQWCGEPARPDDYSLQHRRARGMGGSRNPVTNGAANGVVVHGTGTTGCHGYIESHPDEAAERGFRVRQTADPRMVPLVDWRGVAWWLTGDGRRVEVGPDAPF</sequence>
<reference evidence="3" key="1">
    <citation type="journal article" date="2019" name="Int. J. Syst. Evol. Microbiol.">
        <title>The Global Catalogue of Microorganisms (GCM) 10K type strain sequencing project: providing services to taxonomists for standard genome sequencing and annotation.</title>
        <authorList>
            <consortium name="The Broad Institute Genomics Platform"/>
            <consortium name="The Broad Institute Genome Sequencing Center for Infectious Disease"/>
            <person name="Wu L."/>
            <person name="Ma J."/>
        </authorList>
    </citation>
    <scope>NUCLEOTIDE SEQUENCE [LARGE SCALE GENOMIC DNA]</scope>
    <source>
        <strain evidence="3">JCM 18537</strain>
    </source>
</reference>
<evidence type="ECO:0000313" key="2">
    <source>
        <dbReference type="EMBL" id="GAA4774427.1"/>
    </source>
</evidence>
<proteinExistence type="predicted"/>
<evidence type="ECO:0000256" key="1">
    <source>
        <dbReference type="SAM" id="MobiDB-lite"/>
    </source>
</evidence>
<keyword evidence="3" id="KW-1185">Reference proteome</keyword>
<dbReference type="Proteomes" id="UP001501645">
    <property type="component" value="Unassembled WGS sequence"/>
</dbReference>
<evidence type="ECO:0008006" key="4">
    <source>
        <dbReference type="Google" id="ProtNLM"/>
    </source>
</evidence>
<comment type="caution">
    <text evidence="2">The sequence shown here is derived from an EMBL/GenBank/DDBJ whole genome shotgun (WGS) entry which is preliminary data.</text>
</comment>
<feature type="region of interest" description="Disordered" evidence="1">
    <location>
        <begin position="38"/>
        <end position="57"/>
    </location>
</feature>